<keyword evidence="1" id="KW-0812">Transmembrane</keyword>
<reference evidence="2" key="1">
    <citation type="journal article" date="2020" name="Nature">
        <title>Giant virus diversity and host interactions through global metagenomics.</title>
        <authorList>
            <person name="Schulz F."/>
            <person name="Roux S."/>
            <person name="Paez-Espino D."/>
            <person name="Jungbluth S."/>
            <person name="Walsh D.A."/>
            <person name="Denef V.J."/>
            <person name="McMahon K.D."/>
            <person name="Konstantinidis K.T."/>
            <person name="Eloe-Fadrosh E.A."/>
            <person name="Kyrpides N.C."/>
            <person name="Woyke T."/>
        </authorList>
    </citation>
    <scope>NUCLEOTIDE SEQUENCE</scope>
    <source>
        <strain evidence="2">GVMAG-M-3300010354-11</strain>
    </source>
</reference>
<evidence type="ECO:0000313" key="2">
    <source>
        <dbReference type="EMBL" id="QHS90798.1"/>
    </source>
</evidence>
<feature type="transmembrane region" description="Helical" evidence="1">
    <location>
        <begin position="21"/>
        <end position="51"/>
    </location>
</feature>
<accession>A0A6C0BHB8</accession>
<keyword evidence="1" id="KW-1133">Transmembrane helix</keyword>
<protein>
    <submittedName>
        <fullName evidence="2">Uncharacterized protein</fullName>
    </submittedName>
</protein>
<organism evidence="2">
    <name type="scientific">viral metagenome</name>
    <dbReference type="NCBI Taxonomy" id="1070528"/>
    <lineage>
        <taxon>unclassified sequences</taxon>
        <taxon>metagenomes</taxon>
        <taxon>organismal metagenomes</taxon>
    </lineage>
</organism>
<feature type="transmembrane region" description="Helical" evidence="1">
    <location>
        <begin position="57"/>
        <end position="76"/>
    </location>
</feature>
<name>A0A6C0BHB8_9ZZZZ</name>
<dbReference type="EMBL" id="MN739147">
    <property type="protein sequence ID" value="QHS90798.1"/>
    <property type="molecule type" value="Genomic_DNA"/>
</dbReference>
<dbReference type="AlphaFoldDB" id="A0A6C0BHB8"/>
<proteinExistence type="predicted"/>
<keyword evidence="1" id="KW-0472">Membrane</keyword>
<evidence type="ECO:0000256" key="1">
    <source>
        <dbReference type="SAM" id="Phobius"/>
    </source>
</evidence>
<sequence>MMFEGQSMNQENQMSQENKGWSIFILILALLWILAGIVAFIMSIVCFGYSGTEVEKIVGLLLAFFLGPFYWIYYYVSSKYCRNTIHKSYKSYKS</sequence>